<name>A0A4R5U0Q0_9GAMM</name>
<dbReference type="Gene3D" id="3.30.200.20">
    <property type="entry name" value="Phosphorylase Kinase, domain 1"/>
    <property type="match status" value="1"/>
</dbReference>
<dbReference type="PANTHER" id="PTHR43289:SF34">
    <property type="entry name" value="SERINE_THREONINE-PROTEIN KINASE YBDM-RELATED"/>
    <property type="match status" value="1"/>
</dbReference>
<evidence type="ECO:0000256" key="7">
    <source>
        <dbReference type="SAM" id="MobiDB-lite"/>
    </source>
</evidence>
<keyword evidence="8" id="KW-0472">Membrane</keyword>
<feature type="transmembrane region" description="Helical" evidence="8">
    <location>
        <begin position="399"/>
        <end position="420"/>
    </location>
</feature>
<evidence type="ECO:0000313" key="10">
    <source>
        <dbReference type="EMBL" id="TDK27150.1"/>
    </source>
</evidence>
<keyword evidence="6" id="KW-0175">Coiled coil</keyword>
<dbReference type="Gene3D" id="1.25.40.10">
    <property type="entry name" value="Tetratricopeptide repeat domain"/>
    <property type="match status" value="2"/>
</dbReference>
<dbReference type="InterPro" id="IPR000719">
    <property type="entry name" value="Prot_kinase_dom"/>
</dbReference>
<keyword evidence="4 5" id="KW-0067">ATP-binding</keyword>
<dbReference type="Gene3D" id="1.10.510.10">
    <property type="entry name" value="Transferase(Phosphotransferase) domain 1"/>
    <property type="match status" value="1"/>
</dbReference>
<proteinExistence type="predicted"/>
<dbReference type="GO" id="GO:0004674">
    <property type="term" value="F:protein serine/threonine kinase activity"/>
    <property type="evidence" value="ECO:0007669"/>
    <property type="project" value="TreeGrafter"/>
</dbReference>
<evidence type="ECO:0000256" key="3">
    <source>
        <dbReference type="ARBA" id="ARBA00022777"/>
    </source>
</evidence>
<dbReference type="PROSITE" id="PS00108">
    <property type="entry name" value="PROTEIN_KINASE_ST"/>
    <property type="match status" value="1"/>
</dbReference>
<evidence type="ECO:0000259" key="9">
    <source>
        <dbReference type="PROSITE" id="PS50011"/>
    </source>
</evidence>
<evidence type="ECO:0000256" key="4">
    <source>
        <dbReference type="ARBA" id="ARBA00022840"/>
    </source>
</evidence>
<dbReference type="InterPro" id="IPR008271">
    <property type="entry name" value="Ser/Thr_kinase_AS"/>
</dbReference>
<reference evidence="10 11" key="1">
    <citation type="submission" date="2019-03" db="EMBL/GenBank/DDBJ databases">
        <title>Luteimonas zhaokaii sp.nov., isolated from the rectal contents of Plateau pika in Yushu, Qinghai Province, China.</title>
        <authorList>
            <person name="Zhang G."/>
        </authorList>
    </citation>
    <scope>NUCLEOTIDE SEQUENCE [LARGE SCALE GENOMIC DNA]</scope>
    <source>
        <strain evidence="10 11">B9</strain>
    </source>
</reference>
<evidence type="ECO:0000256" key="8">
    <source>
        <dbReference type="SAM" id="Phobius"/>
    </source>
</evidence>
<keyword evidence="3" id="KW-0418">Kinase</keyword>
<dbReference type="PROSITE" id="PS00107">
    <property type="entry name" value="PROTEIN_KINASE_ATP"/>
    <property type="match status" value="1"/>
</dbReference>
<dbReference type="PROSITE" id="PS50011">
    <property type="entry name" value="PROTEIN_KINASE_DOM"/>
    <property type="match status" value="1"/>
</dbReference>
<keyword evidence="1" id="KW-0808">Transferase</keyword>
<evidence type="ECO:0000256" key="6">
    <source>
        <dbReference type="SAM" id="Coils"/>
    </source>
</evidence>
<feature type="region of interest" description="Disordered" evidence="7">
    <location>
        <begin position="67"/>
        <end position="87"/>
    </location>
</feature>
<dbReference type="GO" id="GO:0005524">
    <property type="term" value="F:ATP binding"/>
    <property type="evidence" value="ECO:0007669"/>
    <property type="project" value="UniProtKB-UniRule"/>
</dbReference>
<gene>
    <name evidence="10" type="ORF">E2F46_02750</name>
</gene>
<dbReference type="Proteomes" id="UP000294796">
    <property type="component" value="Unassembled WGS sequence"/>
</dbReference>
<dbReference type="InterPro" id="IPR017441">
    <property type="entry name" value="Protein_kinase_ATP_BS"/>
</dbReference>
<organism evidence="10 11">
    <name type="scientific">Luteimonas aestuarii</name>
    <dbReference type="NCBI Taxonomy" id="453837"/>
    <lineage>
        <taxon>Bacteria</taxon>
        <taxon>Pseudomonadati</taxon>
        <taxon>Pseudomonadota</taxon>
        <taxon>Gammaproteobacteria</taxon>
        <taxon>Lysobacterales</taxon>
        <taxon>Lysobacteraceae</taxon>
        <taxon>Luteimonas</taxon>
    </lineage>
</organism>
<evidence type="ECO:0000313" key="11">
    <source>
        <dbReference type="Proteomes" id="UP000294796"/>
    </source>
</evidence>
<evidence type="ECO:0000256" key="2">
    <source>
        <dbReference type="ARBA" id="ARBA00022741"/>
    </source>
</evidence>
<dbReference type="RefSeq" id="WP_133320650.1">
    <property type="nucleotide sequence ID" value="NZ_SMTF01000002.1"/>
</dbReference>
<sequence length="800" mass="87355">MTPDPARWQRLSQLFDRAIDLDPGARDALLDAECADDPALRAELQRMLDADAADSAFDAGAREIITLHDEDDAGESDDAPSSRLGPWRIDRELGRGGMGTVHAAHRDDDTAQRAAIKRLRRRWDGSAQAQRFLQERRILAALSHPNIPRLLDNGVDDDGRPWFALEFIDGSPLTAWADAQRLPLRERVALFAQVCEAVQHAHEHFVVHRDLKPANILVDRSGRAKVLDFGVAKRMDEQAGSTRTGMFAGFTPEYAAPEQISGGAISAATDVHALGVVLYQLLAGRLPFVFPAEDLRAAAEAISTQQPPRLEQAITTGSDEEVAMRLRERRTDTRAFRRFVRGDLGRILQTALAKEPARRYGSVRAFADDLQRFLDGRPVSVSGDTLGYRTRKFVQRNRWGVAMGAIAALAMVAGVTGILLQTQQARTEAARANLEAERAESEAARARSEAETLAAANSFMSSVFSGASPANSGQANVTLAQALDTTVRQLQESGSTSPSLKVRFLLAAASSYEGLGQPEKAEQAVRSALAIQEAELPESKEDRARVLANLAWARIAYEPAQSLAWAEEAVALHKAATPLSHSGLREAYSVLATAQYQNDDYEAALATTREARQFMLDSGELETAIDVISSLQDEAIVLGALGRHEEAFAIHERVIDLRGRDVGADSQVVAMERMFYGFTLLRSDAFERALAQFDLALPVLQRDLSNDDPSLHQLHLGRGRALVGLGRHAEALPGLEAAHAFGRDHGFDDRQGSVAHFYAQALAGLGRCNEADALLAEMRRRAIDVRRDGRLPLMDTACVE</sequence>
<feature type="compositionally biased region" description="Acidic residues" evidence="7">
    <location>
        <begin position="69"/>
        <end position="78"/>
    </location>
</feature>
<dbReference type="SUPFAM" id="SSF48452">
    <property type="entry name" value="TPR-like"/>
    <property type="match status" value="2"/>
</dbReference>
<dbReference type="Pfam" id="PF00069">
    <property type="entry name" value="Pkinase"/>
    <property type="match status" value="1"/>
</dbReference>
<feature type="binding site" evidence="5">
    <location>
        <position position="117"/>
    </location>
    <ligand>
        <name>ATP</name>
        <dbReference type="ChEBI" id="CHEBI:30616"/>
    </ligand>
</feature>
<keyword evidence="2 5" id="KW-0547">Nucleotide-binding</keyword>
<dbReference type="SMART" id="SM00220">
    <property type="entry name" value="S_TKc"/>
    <property type="match status" value="1"/>
</dbReference>
<dbReference type="PANTHER" id="PTHR43289">
    <property type="entry name" value="MITOGEN-ACTIVATED PROTEIN KINASE KINASE KINASE 20-RELATED"/>
    <property type="match status" value="1"/>
</dbReference>
<dbReference type="OrthoDB" id="9801841at2"/>
<keyword evidence="11" id="KW-1185">Reference proteome</keyword>
<dbReference type="SUPFAM" id="SSF56112">
    <property type="entry name" value="Protein kinase-like (PK-like)"/>
    <property type="match status" value="1"/>
</dbReference>
<protein>
    <recommendedName>
        <fullName evidence="9">Protein kinase domain-containing protein</fullName>
    </recommendedName>
</protein>
<comment type="caution">
    <text evidence="10">The sequence shown here is derived from an EMBL/GenBank/DDBJ whole genome shotgun (WGS) entry which is preliminary data.</text>
</comment>
<dbReference type="AlphaFoldDB" id="A0A4R5U0Q0"/>
<evidence type="ECO:0000256" key="1">
    <source>
        <dbReference type="ARBA" id="ARBA00022679"/>
    </source>
</evidence>
<dbReference type="InterPro" id="IPR019734">
    <property type="entry name" value="TPR_rpt"/>
</dbReference>
<accession>A0A4R5U0Q0</accession>
<dbReference type="InterPro" id="IPR011009">
    <property type="entry name" value="Kinase-like_dom_sf"/>
</dbReference>
<feature type="coiled-coil region" evidence="6">
    <location>
        <begin position="420"/>
        <end position="456"/>
    </location>
</feature>
<evidence type="ECO:0000256" key="5">
    <source>
        <dbReference type="PROSITE-ProRule" id="PRU10141"/>
    </source>
</evidence>
<dbReference type="CDD" id="cd14014">
    <property type="entry name" value="STKc_PknB_like"/>
    <property type="match status" value="1"/>
</dbReference>
<dbReference type="EMBL" id="SMTF01000002">
    <property type="protein sequence ID" value="TDK27150.1"/>
    <property type="molecule type" value="Genomic_DNA"/>
</dbReference>
<dbReference type="SMART" id="SM00028">
    <property type="entry name" value="TPR"/>
    <property type="match status" value="4"/>
</dbReference>
<keyword evidence="8" id="KW-1133">Transmembrane helix</keyword>
<feature type="domain" description="Protein kinase" evidence="9">
    <location>
        <begin position="87"/>
        <end position="374"/>
    </location>
</feature>
<keyword evidence="8" id="KW-0812">Transmembrane</keyword>
<dbReference type="InterPro" id="IPR011990">
    <property type="entry name" value="TPR-like_helical_dom_sf"/>
</dbReference>